<evidence type="ECO:0000256" key="9">
    <source>
        <dbReference type="RuleBase" id="RU004203"/>
    </source>
</evidence>
<protein>
    <recommendedName>
        <fullName evidence="9">Proteasome subunit beta</fullName>
    </recommendedName>
</protein>
<dbReference type="GO" id="GO:0004298">
    <property type="term" value="F:threonine-type endopeptidase activity"/>
    <property type="evidence" value="ECO:0007669"/>
    <property type="project" value="UniProtKB-KW"/>
</dbReference>
<feature type="active site" description="Nucleophile" evidence="8">
    <location>
        <position position="77"/>
    </location>
</feature>
<dbReference type="SMR" id="Q4E4R6"/>
<keyword evidence="11" id="KW-1185">Reference proteome</keyword>
<evidence type="ECO:0000256" key="3">
    <source>
        <dbReference type="ARBA" id="ARBA00022670"/>
    </source>
</evidence>
<comment type="caution">
    <text evidence="10">The sequence shown here is derived from an EMBL/GenBank/DDBJ whole genome shotgun (WGS) entry which is preliminary data.</text>
</comment>
<dbReference type="FunCoup" id="Q4E4R6">
    <property type="interactions" value="464"/>
</dbReference>
<dbReference type="InterPro" id="IPR016050">
    <property type="entry name" value="Proteasome_bsu_CS"/>
</dbReference>
<dbReference type="Proteomes" id="UP000002296">
    <property type="component" value="Unassembled WGS sequence"/>
</dbReference>
<keyword evidence="6 9" id="KW-0647">Proteasome</keyword>
<dbReference type="PROSITE" id="PS00854">
    <property type="entry name" value="PROTEASOME_BETA_1"/>
    <property type="match status" value="1"/>
</dbReference>
<dbReference type="InterPro" id="IPR001353">
    <property type="entry name" value="Proteasome_sua/b"/>
</dbReference>
<dbReference type="CDD" id="cd03763">
    <property type="entry name" value="proteasome_beta_type_7"/>
    <property type="match status" value="1"/>
</dbReference>
<keyword evidence="7 9" id="KW-0539">Nucleus</keyword>
<dbReference type="STRING" id="353153.Q4E4R6"/>
<dbReference type="InterPro" id="IPR029055">
    <property type="entry name" value="Ntn_hydrolases_N"/>
</dbReference>
<dbReference type="MEROPS" id="T01.A02"/>
<evidence type="ECO:0000256" key="1">
    <source>
        <dbReference type="ARBA" id="ARBA00001198"/>
    </source>
</evidence>
<dbReference type="GO" id="GO:0005634">
    <property type="term" value="C:nucleus"/>
    <property type="evidence" value="ECO:0007669"/>
    <property type="project" value="UniProtKB-SubCell"/>
</dbReference>
<evidence type="ECO:0000313" key="11">
    <source>
        <dbReference type="Proteomes" id="UP000002296"/>
    </source>
</evidence>
<comment type="catalytic activity">
    <reaction evidence="1">
        <text>Cleavage of peptide bonds with very broad specificity.</text>
        <dbReference type="EC" id="3.4.25.1"/>
    </reaction>
</comment>
<evidence type="ECO:0000313" key="10">
    <source>
        <dbReference type="EMBL" id="EAN99784.1"/>
    </source>
</evidence>
<dbReference type="AlphaFoldDB" id="Q4E4R6"/>
<dbReference type="eggNOG" id="KOG0173">
    <property type="taxonomic scope" value="Eukaryota"/>
</dbReference>
<dbReference type="OMA" id="GTQVDLC"/>
<keyword evidence="4" id="KW-0888">Threonine protease</keyword>
<comment type="similarity">
    <text evidence="9">Belongs to the peptidase T1B family.</text>
</comment>
<dbReference type="GO" id="GO:0005839">
    <property type="term" value="C:proteasome core complex"/>
    <property type="evidence" value="ECO:0007669"/>
    <property type="project" value="InterPro"/>
</dbReference>
<evidence type="ECO:0000256" key="6">
    <source>
        <dbReference type="ARBA" id="ARBA00022942"/>
    </source>
</evidence>
<dbReference type="GO" id="GO:0051603">
    <property type="term" value="P:proteolysis involved in protein catabolic process"/>
    <property type="evidence" value="ECO:0007669"/>
    <property type="project" value="InterPro"/>
</dbReference>
<proteinExistence type="inferred from homology"/>
<dbReference type="GO" id="GO:0005737">
    <property type="term" value="C:cytoplasm"/>
    <property type="evidence" value="ECO:0007669"/>
    <property type="project" value="UniProtKB-SubCell"/>
</dbReference>
<dbReference type="InterPro" id="IPR000243">
    <property type="entry name" value="Pept_T1A_subB"/>
</dbReference>
<dbReference type="PRINTS" id="PR00141">
    <property type="entry name" value="PROTEASOME"/>
</dbReference>
<comment type="subunit">
    <text evidence="9">Component of the proteasome complex.</text>
</comment>
<keyword evidence="3" id="KW-0645">Protease</keyword>
<dbReference type="KEGG" id="tcr:508461.430"/>
<gene>
    <name evidence="10" type="ORF">Tc00.1047053508461.430</name>
</gene>
<evidence type="ECO:0000256" key="8">
    <source>
        <dbReference type="PIRSR" id="PIRSR600243-1"/>
    </source>
</evidence>
<dbReference type="SUPFAM" id="SSF56235">
    <property type="entry name" value="N-terminal nucleophile aminohydrolases (Ntn hydrolases)"/>
    <property type="match status" value="1"/>
</dbReference>
<dbReference type="FunFam" id="3.60.20.10:FF:000005">
    <property type="entry name" value="Proteasome subunit beta type-2"/>
    <property type="match status" value="1"/>
</dbReference>
<dbReference type="Pfam" id="PF00227">
    <property type="entry name" value="Proteasome"/>
    <property type="match status" value="1"/>
</dbReference>
<evidence type="ECO:0000256" key="4">
    <source>
        <dbReference type="ARBA" id="ARBA00022698"/>
    </source>
</evidence>
<evidence type="ECO:0000256" key="5">
    <source>
        <dbReference type="ARBA" id="ARBA00022801"/>
    </source>
</evidence>
<dbReference type="RefSeq" id="XP_821635.1">
    <property type="nucleotide sequence ID" value="XM_816542.1"/>
</dbReference>
<dbReference type="PANTHER" id="PTHR32194:SF4">
    <property type="entry name" value="PROTEASOME SUBUNIT BETA TYPE-7"/>
    <property type="match status" value="1"/>
</dbReference>
<evidence type="ECO:0000256" key="7">
    <source>
        <dbReference type="ARBA" id="ARBA00023242"/>
    </source>
</evidence>
<evidence type="ECO:0000256" key="2">
    <source>
        <dbReference type="ARBA" id="ARBA00022490"/>
    </source>
</evidence>
<organism evidence="10 11">
    <name type="scientific">Trypanosoma cruzi (strain CL Brener)</name>
    <dbReference type="NCBI Taxonomy" id="353153"/>
    <lineage>
        <taxon>Eukaryota</taxon>
        <taxon>Discoba</taxon>
        <taxon>Euglenozoa</taxon>
        <taxon>Kinetoplastea</taxon>
        <taxon>Metakinetoplastina</taxon>
        <taxon>Trypanosomatida</taxon>
        <taxon>Trypanosomatidae</taxon>
        <taxon>Trypanosoma</taxon>
        <taxon>Schizotrypanum</taxon>
    </lineage>
</organism>
<dbReference type="GeneID" id="3554613"/>
<dbReference type="PROSITE" id="PS51476">
    <property type="entry name" value="PROTEASOME_BETA_2"/>
    <property type="match status" value="1"/>
</dbReference>
<accession>Q4E4R6</accession>
<keyword evidence="2 9" id="KW-0963">Cytoplasm</keyword>
<name>Q4E4R6_TRYCC</name>
<reference evidence="10 11" key="1">
    <citation type="journal article" date="2005" name="Science">
        <title>The genome sequence of Trypanosoma cruzi, etiologic agent of Chagas disease.</title>
        <authorList>
            <person name="El-Sayed N.M."/>
            <person name="Myler P.J."/>
            <person name="Bartholomeu D.C."/>
            <person name="Nilsson D."/>
            <person name="Aggarwal G."/>
            <person name="Tran A.N."/>
            <person name="Ghedin E."/>
            <person name="Worthey E.A."/>
            <person name="Delcher A.L."/>
            <person name="Blandin G."/>
            <person name="Westenberger S.J."/>
            <person name="Caler E."/>
            <person name="Cerqueira G.C."/>
            <person name="Branche C."/>
            <person name="Haas B."/>
            <person name="Anupama A."/>
            <person name="Arner E."/>
            <person name="Aslund L."/>
            <person name="Attipoe P."/>
            <person name="Bontempi E."/>
            <person name="Bringaud F."/>
            <person name="Burton P."/>
            <person name="Cadag E."/>
            <person name="Campbell D.A."/>
            <person name="Carrington M."/>
            <person name="Crabtree J."/>
            <person name="Darban H."/>
            <person name="da Silveira J.F."/>
            <person name="de Jong P."/>
            <person name="Edwards K."/>
            <person name="Englund P.T."/>
            <person name="Fazelina G."/>
            <person name="Feldblyum T."/>
            <person name="Ferella M."/>
            <person name="Frasch A.C."/>
            <person name="Gull K."/>
            <person name="Horn D."/>
            <person name="Hou L."/>
            <person name="Huang Y."/>
            <person name="Kindlund E."/>
            <person name="Klingbeil M."/>
            <person name="Kluge S."/>
            <person name="Koo H."/>
            <person name="Lacerda D."/>
            <person name="Levin M.J."/>
            <person name="Lorenzi H."/>
            <person name="Louie T."/>
            <person name="Machado C.R."/>
            <person name="McCulloch R."/>
            <person name="McKenna A."/>
            <person name="Mizuno Y."/>
            <person name="Mottram J.C."/>
            <person name="Nelson S."/>
            <person name="Ochaya S."/>
            <person name="Osoegawa K."/>
            <person name="Pai G."/>
            <person name="Parsons M."/>
            <person name="Pentony M."/>
            <person name="Pettersson U."/>
            <person name="Pop M."/>
            <person name="Ramirez J.L."/>
            <person name="Rinta J."/>
            <person name="Robertson L."/>
            <person name="Salzberg S.L."/>
            <person name="Sanchez D.O."/>
            <person name="Seyler A."/>
            <person name="Sharma R."/>
            <person name="Shetty J."/>
            <person name="Simpson A.J."/>
            <person name="Sisk E."/>
            <person name="Tammi M.T."/>
            <person name="Tarleton R."/>
            <person name="Teixeira S."/>
            <person name="Van Aken S."/>
            <person name="Vogt C."/>
            <person name="Ward P.N."/>
            <person name="Wickstead B."/>
            <person name="Wortman J."/>
            <person name="White O."/>
            <person name="Fraser C.M."/>
            <person name="Stuart K.D."/>
            <person name="Andersson B."/>
        </authorList>
    </citation>
    <scope>NUCLEOTIDE SEQUENCE [LARGE SCALE GENOMIC DNA]</scope>
    <source>
        <strain evidence="10 11">CL Brener</strain>
    </source>
</reference>
<keyword evidence="5" id="KW-0378">Hydrolase</keyword>
<comment type="subcellular location">
    <subcellularLocation>
        <location evidence="9">Cytoplasm</location>
    </subcellularLocation>
    <subcellularLocation>
        <location evidence="9">Nucleus</location>
    </subcellularLocation>
</comment>
<dbReference type="InParanoid" id="Q4E4R6"/>
<dbReference type="PANTHER" id="PTHR32194">
    <property type="entry name" value="METALLOPROTEASE TLDD"/>
    <property type="match status" value="1"/>
</dbReference>
<dbReference type="InterPro" id="IPR023333">
    <property type="entry name" value="Proteasome_suB-type"/>
</dbReference>
<dbReference type="EMBL" id="AAHK01000010">
    <property type="protein sequence ID" value="EAN99784.1"/>
    <property type="molecule type" value="Genomic_DNA"/>
</dbReference>
<dbReference type="Gene3D" id="3.60.20.10">
    <property type="entry name" value="Glutamine Phosphoribosylpyrophosphate, subunit 1, domain 1"/>
    <property type="match status" value="1"/>
</dbReference>
<comment type="function">
    <text evidence="9">Component of the proteasome, a multicatalytic proteinase complex which is characterized by its ability to cleave peptides with Arg, Phe, Tyr, Leu, and Glu adjacent to the leaving group at neutral or slightly basic pH. The proteasome has an ATP-dependent proteolytic activity.</text>
</comment>
<dbReference type="PaxDb" id="353153-Q4E4R6"/>
<sequence length="302" mass="33227">MLFFPFGYYGMCVVSVEKNCNNSKFNLVLRTYSIVQKEEEKKGKSRIMPGFSFANVQRNLNLQRQGLQPPKTLKTGTTIVGVVYKEGVVLGADTRATEGSIVADKRCKKIHYMAPNIMCCGAGTAADTEAVTNMVSANLALHRLDTGKQSRVHEALTMLKRHLYRYQGHVSAALVLGGVDVEGPFLATVAPHGSTDRLPFVSMGSGSIAAMSALETGYKENMTLEEAKELVASAIRKGIFNDPYSGTQVDLCVITKTKTELLIGYDKPNERKYPKQEIRFPPGTTPVLREEIRQLVTITDVE</sequence>